<comment type="catalytic activity">
    <reaction evidence="5">
        <text>(6S)-5-formyl-5,6,7,8-tetrahydrofolate + ATP = (6R)-5,10-methenyltetrahydrofolate + ADP + phosphate</text>
        <dbReference type="Rhea" id="RHEA:10488"/>
        <dbReference type="ChEBI" id="CHEBI:30616"/>
        <dbReference type="ChEBI" id="CHEBI:43474"/>
        <dbReference type="ChEBI" id="CHEBI:57455"/>
        <dbReference type="ChEBI" id="CHEBI:57457"/>
        <dbReference type="ChEBI" id="CHEBI:456216"/>
        <dbReference type="EC" id="6.3.3.2"/>
    </reaction>
</comment>
<dbReference type="GO" id="GO:0005524">
    <property type="term" value="F:ATP binding"/>
    <property type="evidence" value="ECO:0007669"/>
    <property type="project" value="UniProtKB-KW"/>
</dbReference>
<dbReference type="PIRSF" id="PIRSF006806">
    <property type="entry name" value="FTHF_cligase"/>
    <property type="match status" value="1"/>
</dbReference>
<gene>
    <name evidence="6" type="primary">ygfA</name>
    <name evidence="6" type="ORF">CKSOR_00646</name>
</gene>
<feature type="binding site" evidence="4">
    <location>
        <begin position="134"/>
        <end position="142"/>
    </location>
    <ligand>
        <name>ATP</name>
        <dbReference type="ChEBI" id="CHEBI:30616"/>
    </ligand>
</feature>
<dbReference type="GO" id="GO:0009396">
    <property type="term" value="P:folic acid-containing compound biosynthetic process"/>
    <property type="evidence" value="ECO:0007669"/>
    <property type="project" value="TreeGrafter"/>
</dbReference>
<dbReference type="GO" id="GO:0035999">
    <property type="term" value="P:tetrahydrofolate interconversion"/>
    <property type="evidence" value="ECO:0007669"/>
    <property type="project" value="TreeGrafter"/>
</dbReference>
<accession>A0A3S7JAP5</accession>
<sequence length="200" mass="23883">MEKIKIREFLLKKRKLINLHNKEKYNDLIKKKLNHWFDKNLKYILYNNLVVAFFWPIKYEPDITPVLYRLFEKNVTVCLPIIKKKDEKLIFMKWDNLSNMQEGYYKILEPTNNQLVDPNIIIVPTLGYTINCDRIGYGGGYYDKTLRSLSSISNHNITTIGISWNCGFINKYYKKEKYDYVLDVILTPNGWIPKEPKNLF</sequence>
<dbReference type="InterPro" id="IPR037171">
    <property type="entry name" value="NagB/RpiA_transferase-like"/>
</dbReference>
<dbReference type="GO" id="GO:0046872">
    <property type="term" value="F:metal ion binding"/>
    <property type="evidence" value="ECO:0007669"/>
    <property type="project" value="UniProtKB-KW"/>
</dbReference>
<keyword evidence="7" id="KW-1185">Reference proteome</keyword>
<proteinExistence type="inferred from homology"/>
<keyword evidence="5" id="KW-0479">Metal-binding</keyword>
<dbReference type="GO" id="GO:0030272">
    <property type="term" value="F:5-formyltetrahydrofolate cyclo-ligase activity"/>
    <property type="evidence" value="ECO:0007669"/>
    <property type="project" value="UniProtKB-EC"/>
</dbReference>
<dbReference type="SUPFAM" id="SSF100950">
    <property type="entry name" value="NagB/RpiA/CoA transferase-like"/>
    <property type="match status" value="1"/>
</dbReference>
<evidence type="ECO:0000256" key="1">
    <source>
        <dbReference type="ARBA" id="ARBA00010638"/>
    </source>
</evidence>
<dbReference type="Pfam" id="PF01812">
    <property type="entry name" value="5-FTHF_cyc-lig"/>
    <property type="match status" value="1"/>
</dbReference>
<dbReference type="Proteomes" id="UP000266796">
    <property type="component" value="Chromosome"/>
</dbReference>
<evidence type="ECO:0000313" key="6">
    <source>
        <dbReference type="EMBL" id="AWD32747.1"/>
    </source>
</evidence>
<dbReference type="KEGG" id="kso:CKSOR_00646"/>
<evidence type="ECO:0000256" key="3">
    <source>
        <dbReference type="ARBA" id="ARBA00022840"/>
    </source>
</evidence>
<dbReference type="Gene3D" id="3.40.50.10420">
    <property type="entry name" value="NagB/RpiA/CoA transferase-like"/>
    <property type="match status" value="1"/>
</dbReference>
<comment type="similarity">
    <text evidence="1 5">Belongs to the 5-formyltetrahydrofolate cyclo-ligase family.</text>
</comment>
<dbReference type="InterPro" id="IPR002698">
    <property type="entry name" value="FTHF_cligase"/>
</dbReference>
<organism evidence="6 7">
    <name type="scientific">Candidatus Kinetoplastidibacterium kentomonadis</name>
    <dbReference type="NCBI Taxonomy" id="1576550"/>
    <lineage>
        <taxon>Bacteria</taxon>
        <taxon>Pseudomonadati</taxon>
        <taxon>Pseudomonadota</taxon>
        <taxon>Betaproteobacteria</taxon>
        <taxon>Candidatus Kinetoplastidibacterium</taxon>
    </lineage>
</organism>
<keyword evidence="6" id="KW-0436">Ligase</keyword>
<dbReference type="AlphaFoldDB" id="A0A3S7JAP5"/>
<reference evidence="6 7" key="1">
    <citation type="journal article" date="2018" name="Parasitology">
        <title>The reduced genome of Candidatus Kinetoplastibacterium sorsogonicusi, the endosymbiont of Kentomonas sorsogonicus (Trypanosomatidae): loss of the haem-synthesis pathway.</title>
        <authorList>
            <person name="Silva F.M."/>
            <person name="Kostygov A.Y."/>
            <person name="Spodareva V.V."/>
            <person name="Butenko A."/>
            <person name="Tossou R."/>
            <person name="Lukes J."/>
            <person name="Yurchenko V."/>
            <person name="Alves J.M.P."/>
        </authorList>
    </citation>
    <scope>NUCLEOTIDE SEQUENCE [LARGE SCALE GENOMIC DNA]</scope>
    <source>
        <strain evidence="6 7">MF-08</strain>
    </source>
</reference>
<dbReference type="PANTHER" id="PTHR23407:SF1">
    <property type="entry name" value="5-FORMYLTETRAHYDROFOLATE CYCLO-LIGASE"/>
    <property type="match status" value="1"/>
</dbReference>
<comment type="cofactor">
    <cofactor evidence="5">
        <name>Mg(2+)</name>
        <dbReference type="ChEBI" id="CHEBI:18420"/>
    </cofactor>
</comment>
<dbReference type="EC" id="6.3.3.2" evidence="5"/>
<keyword evidence="5" id="KW-0460">Magnesium</keyword>
<name>A0A3S7JAP5_9PROT</name>
<evidence type="ECO:0000256" key="5">
    <source>
        <dbReference type="RuleBase" id="RU361279"/>
    </source>
</evidence>
<feature type="binding site" evidence="4">
    <location>
        <position position="60"/>
    </location>
    <ligand>
        <name>substrate</name>
    </ligand>
</feature>
<keyword evidence="2 4" id="KW-0547">Nucleotide-binding</keyword>
<dbReference type="NCBIfam" id="TIGR02727">
    <property type="entry name" value="MTHFS_bact"/>
    <property type="match status" value="1"/>
</dbReference>
<dbReference type="PANTHER" id="PTHR23407">
    <property type="entry name" value="ATPASE INHIBITOR/5-FORMYLTETRAHYDROFOLATE CYCLO-LIGASE"/>
    <property type="match status" value="1"/>
</dbReference>
<dbReference type="EMBL" id="CP025628">
    <property type="protein sequence ID" value="AWD32747.1"/>
    <property type="molecule type" value="Genomic_DNA"/>
</dbReference>
<feature type="binding site" evidence="4">
    <location>
        <begin position="3"/>
        <end position="7"/>
    </location>
    <ligand>
        <name>ATP</name>
        <dbReference type="ChEBI" id="CHEBI:30616"/>
    </ligand>
</feature>
<dbReference type="InterPro" id="IPR024185">
    <property type="entry name" value="FTHF_cligase-like_sf"/>
</dbReference>
<protein>
    <recommendedName>
        <fullName evidence="5">5-formyltetrahydrofolate cyclo-ligase</fullName>
        <ecNumber evidence="5">6.3.3.2</ecNumber>
    </recommendedName>
</protein>
<keyword evidence="3 4" id="KW-0067">ATP-binding</keyword>
<dbReference type="OrthoDB" id="9801938at2"/>
<dbReference type="RefSeq" id="WP_108674140.1">
    <property type="nucleotide sequence ID" value="NZ_CP025628.1"/>
</dbReference>
<evidence type="ECO:0000256" key="4">
    <source>
        <dbReference type="PIRSR" id="PIRSR006806-1"/>
    </source>
</evidence>
<evidence type="ECO:0000256" key="2">
    <source>
        <dbReference type="ARBA" id="ARBA00022741"/>
    </source>
</evidence>
<evidence type="ECO:0000313" key="7">
    <source>
        <dbReference type="Proteomes" id="UP000266796"/>
    </source>
</evidence>